<evidence type="ECO:0000313" key="3">
    <source>
        <dbReference type="EMBL" id="KAF4360759.1"/>
    </source>
</evidence>
<dbReference type="PANTHER" id="PTHR31286">
    <property type="entry name" value="GLYCINE-RICH CELL WALL STRUCTURAL PROTEIN 1.8-LIKE"/>
    <property type="match status" value="1"/>
</dbReference>
<protein>
    <recommendedName>
        <fullName evidence="2">Zinc knuckle CX2CX4HX4C domain-containing protein</fullName>
    </recommendedName>
</protein>
<reference evidence="5 6" key="1">
    <citation type="journal article" date="2020" name="bioRxiv">
        <title>Sequence and annotation of 42 cannabis genomes reveals extensive copy number variation in cannabinoid synthesis and pathogen resistance genes.</title>
        <authorList>
            <person name="Mckernan K.J."/>
            <person name="Helbert Y."/>
            <person name="Kane L.T."/>
            <person name="Ebling H."/>
            <person name="Zhang L."/>
            <person name="Liu B."/>
            <person name="Eaton Z."/>
            <person name="Mclaughlin S."/>
            <person name="Kingan S."/>
            <person name="Baybayan P."/>
            <person name="Concepcion G."/>
            <person name="Jordan M."/>
            <person name="Riva A."/>
            <person name="Barbazuk W."/>
            <person name="Harkins T."/>
        </authorList>
    </citation>
    <scope>NUCLEOTIDE SEQUENCE [LARGE SCALE GENOMIC DNA]</scope>
    <source>
        <strain evidence="5 6">cv. Jamaican Lion 4</strain>
        <strain evidence="3">Father</strain>
        <strain evidence="4">Mother</strain>
        <tissue evidence="4">Leaf</tissue>
    </source>
</reference>
<dbReference type="PANTHER" id="PTHR31286:SF178">
    <property type="entry name" value="DUF4283 DOMAIN-CONTAINING PROTEIN"/>
    <property type="match status" value="1"/>
</dbReference>
<evidence type="ECO:0000313" key="4">
    <source>
        <dbReference type="EMBL" id="KAF4377719.1"/>
    </source>
</evidence>
<evidence type="ECO:0000256" key="1">
    <source>
        <dbReference type="SAM" id="MobiDB-lite"/>
    </source>
</evidence>
<name>A0A7J6G6L8_CANSA</name>
<feature type="region of interest" description="Disordered" evidence="1">
    <location>
        <begin position="538"/>
        <end position="609"/>
    </location>
</feature>
<dbReference type="EMBL" id="JAATIQ010000341">
    <property type="protein sequence ID" value="KAF4360759.1"/>
    <property type="molecule type" value="Genomic_DNA"/>
</dbReference>
<proteinExistence type="predicted"/>
<evidence type="ECO:0000313" key="6">
    <source>
        <dbReference type="Proteomes" id="UP000583929"/>
    </source>
</evidence>
<dbReference type="SMART" id="SM00384">
    <property type="entry name" value="AT_hook"/>
    <property type="match status" value="2"/>
</dbReference>
<dbReference type="GO" id="GO:0003677">
    <property type="term" value="F:DNA binding"/>
    <property type="evidence" value="ECO:0007669"/>
    <property type="project" value="InterPro"/>
</dbReference>
<dbReference type="InterPro" id="IPR040256">
    <property type="entry name" value="At4g02000-like"/>
</dbReference>
<evidence type="ECO:0000313" key="5">
    <source>
        <dbReference type="Proteomes" id="UP000525078"/>
    </source>
</evidence>
<feature type="domain" description="Zinc knuckle CX2CX4HX4C" evidence="2">
    <location>
        <begin position="154"/>
        <end position="187"/>
    </location>
</feature>
<dbReference type="EMBL" id="JAATIP010000078">
    <property type="protein sequence ID" value="KAF4377719.1"/>
    <property type="molecule type" value="Genomic_DNA"/>
</dbReference>
<dbReference type="Proteomes" id="UP000525078">
    <property type="component" value="Unassembled WGS sequence"/>
</dbReference>
<comment type="caution">
    <text evidence="4">The sequence shown here is derived from an EMBL/GenBank/DDBJ whole genome shotgun (WGS) entry which is preliminary data.</text>
</comment>
<keyword evidence="6" id="KW-1185">Reference proteome</keyword>
<dbReference type="Pfam" id="PF14392">
    <property type="entry name" value="zf-CCHC_4"/>
    <property type="match status" value="1"/>
</dbReference>
<feature type="compositionally biased region" description="Polar residues" evidence="1">
    <location>
        <begin position="344"/>
        <end position="354"/>
    </location>
</feature>
<dbReference type="InterPro" id="IPR017956">
    <property type="entry name" value="AT_hook_DNA-bd_motif"/>
</dbReference>
<accession>A0A7J6G6L8</accession>
<organism evidence="4 5">
    <name type="scientific">Cannabis sativa</name>
    <name type="common">Hemp</name>
    <name type="synonym">Marijuana</name>
    <dbReference type="NCBI Taxonomy" id="3483"/>
    <lineage>
        <taxon>Eukaryota</taxon>
        <taxon>Viridiplantae</taxon>
        <taxon>Streptophyta</taxon>
        <taxon>Embryophyta</taxon>
        <taxon>Tracheophyta</taxon>
        <taxon>Spermatophyta</taxon>
        <taxon>Magnoliopsida</taxon>
        <taxon>eudicotyledons</taxon>
        <taxon>Gunneridae</taxon>
        <taxon>Pentapetalae</taxon>
        <taxon>rosids</taxon>
        <taxon>fabids</taxon>
        <taxon>Rosales</taxon>
        <taxon>Cannabaceae</taxon>
        <taxon>Cannabis</taxon>
    </lineage>
</organism>
<sequence>MDPTGICEVFEDSIQLAPDDITFTLNPGEIDEPQEENKELLGRIISRYKLGKATIQGSLKLSWHAIKGWKWKEIEDGLLQFTFAHRNDAMNVLARRPCIPPFYWNLSNLKEMAAKASPIFELPQGIEDVVGMSTLRFRATIDLNSPIYAGFFLRRQKLKDLWIQYKYEKLPKLCFKCGLFTHDQSTCFKAPTVVKDDKGNFYPLFGIWLKKDAQEKSTFTTPLPKWFQDWVMRKRLGKDPILRNQVKIQKALRNGDEAEMRECRMQFPRNRRIISDSDEDSEAPMAEEVITQLPLVYLLGIGEFSPFGNNTKTVSVSDLIEATVEYAKNTSKNKALKRNKFEKNTNQSGATISIGSERENGQPLEEDDTDGVQTKASNIPNLVEQGEPSSFPQIVVSPECNEVAAGVYQQEDITSPSNPYKASPLGSQAQIIQWPSKELWAQPKARELLMGSLTIDKYHREPTLLNPITSIDEFRVQEHLQGPRKRKASDGFIVSPPTKTTINTEQCRNAEHMKLTTNTVQGEISTANCPSAQNPIQPIDKALFSPGCDLNNSSSKRRGRPRKQTPLPSVDDESQPKKRGRPPKTKNGLSATPKPFKWRKKSKPTSSMGATITNLWESKAFDLKVDLENHFVVIENTSSETARRRNLFRPPRTSVAPVWHVCSSP</sequence>
<gene>
    <name evidence="4" type="ORF">F8388_011472</name>
    <name evidence="3" type="ORF">G4B88_007825</name>
</gene>
<evidence type="ECO:0000259" key="2">
    <source>
        <dbReference type="Pfam" id="PF14392"/>
    </source>
</evidence>
<dbReference type="AlphaFoldDB" id="A0A7J6G6L8"/>
<dbReference type="InterPro" id="IPR025836">
    <property type="entry name" value="Zn_knuckle_CX2CX4HX4C"/>
</dbReference>
<feature type="region of interest" description="Disordered" evidence="1">
    <location>
        <begin position="342"/>
        <end position="371"/>
    </location>
</feature>
<dbReference type="Proteomes" id="UP000583929">
    <property type="component" value="Unassembled WGS sequence"/>
</dbReference>